<dbReference type="RefSeq" id="WP_170126219.1">
    <property type="nucleotide sequence ID" value="NZ_BAABQN010000009.1"/>
</dbReference>
<evidence type="ECO:0000313" key="2">
    <source>
        <dbReference type="EMBL" id="RBO94551.1"/>
    </source>
</evidence>
<proteinExistence type="predicted"/>
<dbReference type="EMBL" id="QNRI01000010">
    <property type="protein sequence ID" value="RBO94551.1"/>
    <property type="molecule type" value="Genomic_DNA"/>
</dbReference>
<evidence type="ECO:0000256" key="1">
    <source>
        <dbReference type="SAM" id="Phobius"/>
    </source>
</evidence>
<comment type="caution">
    <text evidence="2">The sequence shown here is derived from an EMBL/GenBank/DDBJ whole genome shotgun (WGS) entry which is preliminary data.</text>
</comment>
<feature type="transmembrane region" description="Helical" evidence="1">
    <location>
        <begin position="6"/>
        <end position="24"/>
    </location>
</feature>
<gene>
    <name evidence="2" type="ORF">DES48_11037</name>
</gene>
<dbReference type="AlphaFoldDB" id="A0A366DWR5"/>
<accession>A0A366DWR5</accession>
<keyword evidence="3" id="KW-1185">Reference proteome</keyword>
<name>A0A366DWR5_9BACI</name>
<organism evidence="2 3">
    <name type="scientific">Paraliobacillus ryukyuensis</name>
    <dbReference type="NCBI Taxonomy" id="200904"/>
    <lineage>
        <taxon>Bacteria</taxon>
        <taxon>Bacillati</taxon>
        <taxon>Bacillota</taxon>
        <taxon>Bacilli</taxon>
        <taxon>Bacillales</taxon>
        <taxon>Bacillaceae</taxon>
        <taxon>Paraliobacillus</taxon>
    </lineage>
</organism>
<evidence type="ECO:0000313" key="3">
    <source>
        <dbReference type="Proteomes" id="UP000252254"/>
    </source>
</evidence>
<dbReference type="Proteomes" id="UP000252254">
    <property type="component" value="Unassembled WGS sequence"/>
</dbReference>
<keyword evidence="1" id="KW-0812">Transmembrane</keyword>
<reference evidence="2 3" key="1">
    <citation type="submission" date="2018-06" db="EMBL/GenBank/DDBJ databases">
        <title>Genomic Encyclopedia of Type Strains, Phase IV (KMG-IV): sequencing the most valuable type-strain genomes for metagenomic binning, comparative biology and taxonomic classification.</title>
        <authorList>
            <person name="Goeker M."/>
        </authorList>
    </citation>
    <scope>NUCLEOTIDE SEQUENCE [LARGE SCALE GENOMIC DNA]</scope>
    <source>
        <strain evidence="2 3">DSM 15140</strain>
    </source>
</reference>
<keyword evidence="1" id="KW-1133">Transmembrane helix</keyword>
<dbReference type="STRING" id="200904.GCA_900168775_01384"/>
<sequence length="45" mass="5049">MRRRNMMLPIIASIGVGTAAYLSMRGKRGMANPMEKMTKAMNQPH</sequence>
<protein>
    <submittedName>
        <fullName evidence="2">Uncharacterized protein</fullName>
    </submittedName>
</protein>
<keyword evidence="1" id="KW-0472">Membrane</keyword>